<evidence type="ECO:0008006" key="4">
    <source>
        <dbReference type="Google" id="ProtNLM"/>
    </source>
</evidence>
<evidence type="ECO:0000313" key="2">
    <source>
        <dbReference type="EMBL" id="TGZ84495.1"/>
    </source>
</evidence>
<gene>
    <name evidence="2" type="ORF">EX30DRAFT_337022</name>
</gene>
<feature type="compositionally biased region" description="Polar residues" evidence="1">
    <location>
        <begin position="440"/>
        <end position="454"/>
    </location>
</feature>
<dbReference type="STRING" id="341454.A0A4V3SJM0"/>
<dbReference type="PANTHER" id="PTHR47842:SF1">
    <property type="entry name" value="DUF676 DOMAIN-CONTAINING PROTEIN"/>
    <property type="match status" value="1"/>
</dbReference>
<evidence type="ECO:0000313" key="3">
    <source>
        <dbReference type="Proteomes" id="UP000298138"/>
    </source>
</evidence>
<dbReference type="OrthoDB" id="442243at2759"/>
<dbReference type="EMBL" id="ML220112">
    <property type="protein sequence ID" value="TGZ84495.1"/>
    <property type="molecule type" value="Genomic_DNA"/>
</dbReference>
<dbReference type="InParanoid" id="A0A4V3SJM0"/>
<accession>A0A4V3SJM0</accession>
<proteinExistence type="predicted"/>
<dbReference type="AlphaFoldDB" id="A0A4V3SJM0"/>
<dbReference type="Gene3D" id="3.40.50.1820">
    <property type="entry name" value="alpha/beta hydrolase"/>
    <property type="match status" value="1"/>
</dbReference>
<dbReference type="Proteomes" id="UP000298138">
    <property type="component" value="Unassembled WGS sequence"/>
</dbReference>
<feature type="compositionally biased region" description="Low complexity" evidence="1">
    <location>
        <begin position="427"/>
        <end position="437"/>
    </location>
</feature>
<feature type="compositionally biased region" description="Basic residues" evidence="1">
    <location>
        <begin position="484"/>
        <end position="496"/>
    </location>
</feature>
<name>A0A4V3SJM0_9PEZI</name>
<evidence type="ECO:0000256" key="1">
    <source>
        <dbReference type="SAM" id="MobiDB-lite"/>
    </source>
</evidence>
<reference evidence="2 3" key="1">
    <citation type="submission" date="2019-04" db="EMBL/GenBank/DDBJ databases">
        <title>Comparative genomics and transcriptomics to analyze fruiting body development in filamentous ascomycetes.</title>
        <authorList>
            <consortium name="DOE Joint Genome Institute"/>
            <person name="Lutkenhaus R."/>
            <person name="Traeger S."/>
            <person name="Breuer J."/>
            <person name="Kuo A."/>
            <person name="Lipzen A."/>
            <person name="Pangilinan J."/>
            <person name="Dilworth D."/>
            <person name="Sandor L."/>
            <person name="Poggeler S."/>
            <person name="Barry K."/>
            <person name="Grigoriev I.V."/>
            <person name="Nowrousian M."/>
        </authorList>
    </citation>
    <scope>NUCLEOTIDE SEQUENCE [LARGE SCALE GENOMIC DNA]</scope>
    <source>
        <strain evidence="2 3">CBS 389.68</strain>
    </source>
</reference>
<feature type="compositionally biased region" description="Basic and acidic residues" evidence="1">
    <location>
        <begin position="400"/>
        <end position="426"/>
    </location>
</feature>
<dbReference type="PANTHER" id="PTHR47842">
    <property type="entry name" value="EXPRESSED PROTEIN"/>
    <property type="match status" value="1"/>
</dbReference>
<feature type="region of interest" description="Disordered" evidence="1">
    <location>
        <begin position="378"/>
        <end position="570"/>
    </location>
</feature>
<dbReference type="InterPro" id="IPR029058">
    <property type="entry name" value="AB_hydrolase_fold"/>
</dbReference>
<sequence>MPRKATLLLVFIHGFKGDDDTFVEFPGHLQTIVQNARPELHVAVAKYPRYETRGELPACVARFREWLENVVIDIEVSAGTPSPTVDPSVHVILVGHSMGGIVAADTVISILNDKPIGPGSEVSHHGPQDVPLMFPHIVGIMAFDTPYLGLAPSMFAHGAEGNWNKATSVFGTVQQVASGLFATAGGAAASQSLIKAEAESRERERKEKEKEEAKQTGFLGGWGKVAAITAATTALAGGAAAAYIHREHITNGFTWVSSHLEFVGALMKGEELNNRVQTVSTLPNLGFGNLFTSMGRNFGTNSFYEGKERTFCNIPAQHTPLRKKWYRCINESVKDEVGAHVSMFAPKTNPNYYELADRARQLITVWVPENAFPIVDDYDEEEHSRDPRKKKSKSHKSSSSKREKEKDRDRERRRDKDSEYRDRDSRSGSVSGSCSPRIISRTNSMEPELYSSSVRKSKSDRHSGLSRANTMPADFGDHSDSSSHRKSKSSSRHKTPSRTNSMDVEYYNRENSPASSDQRKSKSHKSSSRTNSIAIDSGLESIRPGIERRGSSREYEVRDREKERRKEKRV</sequence>
<feature type="compositionally biased region" description="Basic and acidic residues" evidence="1">
    <location>
        <begin position="545"/>
        <end position="570"/>
    </location>
</feature>
<keyword evidence="3" id="KW-1185">Reference proteome</keyword>
<dbReference type="SUPFAM" id="SSF53474">
    <property type="entry name" value="alpha/beta-Hydrolases"/>
    <property type="match status" value="1"/>
</dbReference>
<protein>
    <recommendedName>
        <fullName evidence="4">DUF676 domain-containing protein</fullName>
    </recommendedName>
</protein>
<feature type="compositionally biased region" description="Basic residues" evidence="1">
    <location>
        <begin position="386"/>
        <end position="399"/>
    </location>
</feature>
<organism evidence="2 3">
    <name type="scientific">Ascodesmis nigricans</name>
    <dbReference type="NCBI Taxonomy" id="341454"/>
    <lineage>
        <taxon>Eukaryota</taxon>
        <taxon>Fungi</taxon>
        <taxon>Dikarya</taxon>
        <taxon>Ascomycota</taxon>
        <taxon>Pezizomycotina</taxon>
        <taxon>Pezizomycetes</taxon>
        <taxon>Pezizales</taxon>
        <taxon>Ascodesmidaceae</taxon>
        <taxon>Ascodesmis</taxon>
    </lineage>
</organism>